<sequence>MPQGPSFWFDTRIYLLVAAMLLLVIVFYNKYVAVLGAILLFALYLYGRERHREQQKAISAFLDTMVHNVEEITTYALKNLPMAMVIVDADGKLKWCNSALFDWFSGDLKAGDSIIKVWPELPLDELWGEVGQIVFKAEDKHYQAIYKPLENARADNLMVFYVTDITCCEETRSECYAAMPVTAYIQIDNYDDVLQGLSDNQRADLMLEVNKTLSAWMDELDGFIKKYAEDMYLAILSRRSLDVLLKDKFEILDKVRAIKSGNKIPVTLSMGIVADEVTFGTMAERAQAGLDLALGRGGDQAAVHIAGKVQFYGGKATIVEKNTRVKARIVAQAIRESIEQADNVLVMGHVNEDFDSLGAAMGVAKMARHMNKSAHVVVSKSSMTVSKLTDLFEDYDEYKDLFISPTAAQDLITHDSLVFLVDAHRKELAAAPELLSVAERVIVIDHHRRSEGFVANPLLVYLEPSASSASELVTELLMYFDEKLDLTRLDATALYAGIVVDTKNFAVQAGVRTFDAASYLRRAGADPALVRYLFRVDFAIMKARAEIISNTEVLPGGIALAFCPANVDNAQIAAAQTADMLLALEGIRLSIVLFEMPDEGVGVSARSNGDINVHVLMEQLGGGGHQTVAGAQLKKVTIDEAKQQVIELVSNYIEESEQNESNPATRS</sequence>
<evidence type="ECO:0000259" key="2">
    <source>
        <dbReference type="SMART" id="SM00267"/>
    </source>
</evidence>
<proteinExistence type="predicted"/>
<dbReference type="GO" id="GO:0016787">
    <property type="term" value="F:hydrolase activity"/>
    <property type="evidence" value="ECO:0007669"/>
    <property type="project" value="UniProtKB-KW"/>
</dbReference>
<dbReference type="InterPro" id="IPR003156">
    <property type="entry name" value="DHHA1_dom"/>
</dbReference>
<name>A0A644SWN3_9ZZZZ</name>
<dbReference type="GO" id="GO:0003676">
    <property type="term" value="F:nucleic acid binding"/>
    <property type="evidence" value="ECO:0007669"/>
    <property type="project" value="InterPro"/>
</dbReference>
<dbReference type="PANTHER" id="PTHR47618">
    <property type="entry name" value="BIFUNCTIONAL OLIGORIBONUCLEASE AND PAP PHOSPHATASE NRNA"/>
    <property type="match status" value="1"/>
</dbReference>
<dbReference type="InterPro" id="IPR000160">
    <property type="entry name" value="GGDEF_dom"/>
</dbReference>
<dbReference type="Gene3D" id="3.90.1640.10">
    <property type="entry name" value="inorganic pyrophosphatase (n-terminal core)"/>
    <property type="match status" value="1"/>
</dbReference>
<comment type="caution">
    <text evidence="3">The sequence shown here is derived from an EMBL/GenBank/DDBJ whole genome shotgun (WGS) entry which is preliminary data.</text>
</comment>
<dbReference type="AlphaFoldDB" id="A0A644SWN3"/>
<feature type="transmembrane region" description="Helical" evidence="1">
    <location>
        <begin position="13"/>
        <end position="46"/>
    </location>
</feature>
<dbReference type="Pfam" id="PF01368">
    <property type="entry name" value="DHH"/>
    <property type="match status" value="1"/>
</dbReference>
<gene>
    <name evidence="3" type="primary">gdpP_1</name>
    <name evidence="3" type="ORF">SDC9_04209</name>
</gene>
<dbReference type="Gene3D" id="3.10.310.30">
    <property type="match status" value="1"/>
</dbReference>
<keyword evidence="1" id="KW-1133">Transmembrane helix</keyword>
<protein>
    <submittedName>
        <fullName evidence="3">Cyclic-di-AMP phosphodiesterase GdpP</fullName>
        <ecNumber evidence="3">3.1.4.-</ecNumber>
    </submittedName>
</protein>
<keyword evidence="1" id="KW-0812">Transmembrane</keyword>
<dbReference type="InterPro" id="IPR001667">
    <property type="entry name" value="DDH_dom"/>
</dbReference>
<feature type="domain" description="GGDEF" evidence="2">
    <location>
        <begin position="146"/>
        <end position="304"/>
    </location>
</feature>
<dbReference type="SUPFAM" id="SSF64182">
    <property type="entry name" value="DHH phosphoesterases"/>
    <property type="match status" value="1"/>
</dbReference>
<dbReference type="EMBL" id="VSSQ01000007">
    <property type="protein sequence ID" value="MPL58667.1"/>
    <property type="molecule type" value="Genomic_DNA"/>
</dbReference>
<dbReference type="SMART" id="SM00267">
    <property type="entry name" value="GGDEF"/>
    <property type="match status" value="1"/>
</dbReference>
<dbReference type="Pfam" id="PF02272">
    <property type="entry name" value="DHHA1"/>
    <property type="match status" value="1"/>
</dbReference>
<reference evidence="3" key="1">
    <citation type="submission" date="2019-08" db="EMBL/GenBank/DDBJ databases">
        <authorList>
            <person name="Kucharzyk K."/>
            <person name="Murdoch R.W."/>
            <person name="Higgins S."/>
            <person name="Loffler F."/>
        </authorList>
    </citation>
    <scope>NUCLEOTIDE SEQUENCE</scope>
</reference>
<dbReference type="PANTHER" id="PTHR47618:SF2">
    <property type="entry name" value="CYCLIC-DI-AMP PHOSPHODIESTERASE GDPP"/>
    <property type="match status" value="1"/>
</dbReference>
<keyword evidence="3" id="KW-0378">Hydrolase</keyword>
<evidence type="ECO:0000256" key="1">
    <source>
        <dbReference type="SAM" id="Phobius"/>
    </source>
</evidence>
<dbReference type="InterPro" id="IPR014528">
    <property type="entry name" value="GdpP/PdeA"/>
</dbReference>
<dbReference type="Gene3D" id="3.30.450.20">
    <property type="entry name" value="PAS domain"/>
    <property type="match status" value="1"/>
</dbReference>
<dbReference type="EC" id="3.1.4.-" evidence="3"/>
<dbReference type="FunFam" id="3.90.1640.10:FF:000002">
    <property type="entry name" value="Cyclic-di-AMP phosphodiesterase"/>
    <property type="match status" value="1"/>
</dbReference>
<keyword evidence="1" id="KW-0472">Membrane</keyword>
<evidence type="ECO:0000313" key="3">
    <source>
        <dbReference type="EMBL" id="MPL58667.1"/>
    </source>
</evidence>
<dbReference type="PIRSF" id="PIRSF026583">
    <property type="entry name" value="YybT"/>
    <property type="match status" value="1"/>
</dbReference>
<organism evidence="3">
    <name type="scientific">bioreactor metagenome</name>
    <dbReference type="NCBI Taxonomy" id="1076179"/>
    <lineage>
        <taxon>unclassified sequences</taxon>
        <taxon>metagenomes</taxon>
        <taxon>ecological metagenomes</taxon>
    </lineage>
</organism>
<dbReference type="Pfam" id="PF24898">
    <property type="entry name" value="GGDEF_GdpP"/>
    <property type="match status" value="1"/>
</dbReference>
<accession>A0A644SWN3</accession>
<dbReference type="InterPro" id="IPR051319">
    <property type="entry name" value="Oligoribo/pAp-PDE_c-di-AMP_PDE"/>
</dbReference>
<dbReference type="InterPro" id="IPR038763">
    <property type="entry name" value="DHH_sf"/>
</dbReference>